<dbReference type="OrthoDB" id="1491387at2"/>
<proteinExistence type="predicted"/>
<gene>
    <name evidence="2" type="ORF">SAMN05660866_02898</name>
</gene>
<evidence type="ECO:0000313" key="2">
    <source>
        <dbReference type="EMBL" id="SKB70707.1"/>
    </source>
</evidence>
<keyword evidence="1" id="KW-0812">Transmembrane</keyword>
<dbReference type="RefSeq" id="WP_079513323.1">
    <property type="nucleotide sequence ID" value="NZ_FUYL01000009.1"/>
</dbReference>
<sequence>MSQPTETSQVLENKKTIKWLQRLKDESWEAELLVSAIAIFGTFQLFGLVEWITNRYIELLPVEQYKYGYFIVFMGLLAVSILVSMFVIHFFLRAYWIGLVGLNSVFPEYGVEDSAYSKIYTEKILGILPKQEETIQKVDELCSVIFSAAFTILLIYSYLALTLSIYMLIYNLLSEYVNTYILLAPAVLIGVLLVFQTIFGIIGNLKQFKNNVVIQTWLFKVVKWVSMVTYGPLYKYLLQVSMVFGSNFKKKKSLVYLVLLFFVSGMCVAVVKVNDTNIFYLIKQDVHYADQMHLSYYYDQNPDNFFLVTPQIQSDIIEGKTVKLFIPIFNNERNYQDNACGEYVDDKQQQMVKNKILARKFYLERYHKYHTVKLNGAIVNINFLKKNHQTSEQFGMVGFIDKELLQKGKNTIEVTKTLGDVREYNWSIPFYFQPSSGISQ</sequence>
<feature type="transmembrane region" description="Helical" evidence="1">
    <location>
        <begin position="69"/>
        <end position="92"/>
    </location>
</feature>
<dbReference type="STRING" id="561365.SAMN05660866_02898"/>
<evidence type="ECO:0000256" key="1">
    <source>
        <dbReference type="SAM" id="Phobius"/>
    </source>
</evidence>
<feature type="transmembrane region" description="Helical" evidence="1">
    <location>
        <begin position="30"/>
        <end position="49"/>
    </location>
</feature>
<protein>
    <submittedName>
        <fullName evidence="2">Uncharacterized protein</fullName>
    </submittedName>
</protein>
<evidence type="ECO:0000313" key="3">
    <source>
        <dbReference type="Proteomes" id="UP000190339"/>
    </source>
</evidence>
<feature type="transmembrane region" description="Helical" evidence="1">
    <location>
        <begin position="144"/>
        <end position="169"/>
    </location>
</feature>
<feature type="transmembrane region" description="Helical" evidence="1">
    <location>
        <begin position="181"/>
        <end position="205"/>
    </location>
</feature>
<keyword evidence="3" id="KW-1185">Reference proteome</keyword>
<dbReference type="EMBL" id="FUYL01000009">
    <property type="protein sequence ID" value="SKB70707.1"/>
    <property type="molecule type" value="Genomic_DNA"/>
</dbReference>
<feature type="transmembrane region" description="Helical" evidence="1">
    <location>
        <begin position="254"/>
        <end position="273"/>
    </location>
</feature>
<name>A0A1T5DGD9_9FLAO</name>
<dbReference type="Proteomes" id="UP000190339">
    <property type="component" value="Unassembled WGS sequence"/>
</dbReference>
<feature type="transmembrane region" description="Helical" evidence="1">
    <location>
        <begin position="217"/>
        <end position="234"/>
    </location>
</feature>
<organism evidence="2 3">
    <name type="scientific">Maribacter arcticus</name>
    <dbReference type="NCBI Taxonomy" id="561365"/>
    <lineage>
        <taxon>Bacteria</taxon>
        <taxon>Pseudomonadati</taxon>
        <taxon>Bacteroidota</taxon>
        <taxon>Flavobacteriia</taxon>
        <taxon>Flavobacteriales</taxon>
        <taxon>Flavobacteriaceae</taxon>
        <taxon>Maribacter</taxon>
    </lineage>
</organism>
<accession>A0A1T5DGD9</accession>
<keyword evidence="1" id="KW-0472">Membrane</keyword>
<dbReference type="AlphaFoldDB" id="A0A1T5DGD9"/>
<keyword evidence="1" id="KW-1133">Transmembrane helix</keyword>
<reference evidence="3" key="1">
    <citation type="submission" date="2017-02" db="EMBL/GenBank/DDBJ databases">
        <authorList>
            <person name="Varghese N."/>
            <person name="Submissions S."/>
        </authorList>
    </citation>
    <scope>NUCLEOTIDE SEQUENCE [LARGE SCALE GENOMIC DNA]</scope>
    <source>
        <strain evidence="3">DSM 23546</strain>
    </source>
</reference>